<organism evidence="2 3">
    <name type="scientific">Schizothecium vesticola</name>
    <dbReference type="NCBI Taxonomy" id="314040"/>
    <lineage>
        <taxon>Eukaryota</taxon>
        <taxon>Fungi</taxon>
        <taxon>Dikarya</taxon>
        <taxon>Ascomycota</taxon>
        <taxon>Pezizomycotina</taxon>
        <taxon>Sordariomycetes</taxon>
        <taxon>Sordariomycetidae</taxon>
        <taxon>Sordariales</taxon>
        <taxon>Schizotheciaceae</taxon>
        <taxon>Schizothecium</taxon>
    </lineage>
</organism>
<protein>
    <submittedName>
        <fullName evidence="2">Uncharacterized protein</fullName>
    </submittedName>
</protein>
<dbReference type="Proteomes" id="UP001172155">
    <property type="component" value="Unassembled WGS sequence"/>
</dbReference>
<keyword evidence="1" id="KW-0732">Signal</keyword>
<evidence type="ECO:0000313" key="3">
    <source>
        <dbReference type="Proteomes" id="UP001172155"/>
    </source>
</evidence>
<comment type="caution">
    <text evidence="2">The sequence shown here is derived from an EMBL/GenBank/DDBJ whole genome shotgun (WGS) entry which is preliminary data.</text>
</comment>
<feature type="chain" id="PRO_5041326008" evidence="1">
    <location>
        <begin position="21"/>
        <end position="171"/>
    </location>
</feature>
<name>A0AA40ERA9_9PEZI</name>
<dbReference type="AlphaFoldDB" id="A0AA40ERA9"/>
<proteinExistence type="predicted"/>
<accession>A0AA40ERA9</accession>
<sequence length="171" mass="17568">MKSFAFAAFGLLASFQLGAAAPAPEVDTGGSGLTVGGLNPDNSIPAATLTLNPNLPSNVVWPTAGLTPFPATCGMNPKCYTHTVRAPPKTGCPAPTDVMCPMYIKVTSVKVPCAQVPLPRCTDCCPTTKTKTLTASCTKGCQIPTETVTVQTGCKPTPLPTFIPTGILTLS</sequence>
<reference evidence="2" key="1">
    <citation type="submission" date="2023-06" db="EMBL/GenBank/DDBJ databases">
        <title>Genome-scale phylogeny and comparative genomics of the fungal order Sordariales.</title>
        <authorList>
            <consortium name="Lawrence Berkeley National Laboratory"/>
            <person name="Hensen N."/>
            <person name="Bonometti L."/>
            <person name="Westerberg I."/>
            <person name="Brannstrom I.O."/>
            <person name="Guillou S."/>
            <person name="Cros-Aarteil S."/>
            <person name="Calhoun S."/>
            <person name="Haridas S."/>
            <person name="Kuo A."/>
            <person name="Mondo S."/>
            <person name="Pangilinan J."/>
            <person name="Riley R."/>
            <person name="LaButti K."/>
            <person name="Andreopoulos B."/>
            <person name="Lipzen A."/>
            <person name="Chen C."/>
            <person name="Yanf M."/>
            <person name="Daum C."/>
            <person name="Ng V."/>
            <person name="Clum A."/>
            <person name="Steindorff A."/>
            <person name="Ohm R."/>
            <person name="Martin F."/>
            <person name="Silar P."/>
            <person name="Natvig D."/>
            <person name="Lalanne C."/>
            <person name="Gautier V."/>
            <person name="Ament-velasquez S.L."/>
            <person name="Kruys A."/>
            <person name="Hutchinson M.I."/>
            <person name="Powell A.J."/>
            <person name="Barry K."/>
            <person name="Miller A.N."/>
            <person name="Grigoriev I.V."/>
            <person name="Debuchy R."/>
            <person name="Gladieux P."/>
            <person name="Thoren M.H."/>
            <person name="Johannesson H."/>
        </authorList>
    </citation>
    <scope>NUCLEOTIDE SEQUENCE</scope>
    <source>
        <strain evidence="2">SMH3187-1</strain>
    </source>
</reference>
<evidence type="ECO:0000256" key="1">
    <source>
        <dbReference type="SAM" id="SignalP"/>
    </source>
</evidence>
<gene>
    <name evidence="2" type="ORF">B0T18DRAFT_431201</name>
</gene>
<keyword evidence="3" id="KW-1185">Reference proteome</keyword>
<dbReference type="EMBL" id="JAUKUD010000005">
    <property type="protein sequence ID" value="KAK0744049.1"/>
    <property type="molecule type" value="Genomic_DNA"/>
</dbReference>
<evidence type="ECO:0000313" key="2">
    <source>
        <dbReference type="EMBL" id="KAK0744049.1"/>
    </source>
</evidence>
<feature type="signal peptide" evidence="1">
    <location>
        <begin position="1"/>
        <end position="20"/>
    </location>
</feature>